<proteinExistence type="predicted"/>
<organism evidence="2">
    <name type="scientific">viral metagenome</name>
    <dbReference type="NCBI Taxonomy" id="1070528"/>
    <lineage>
        <taxon>unclassified sequences</taxon>
        <taxon>metagenomes</taxon>
        <taxon>organismal metagenomes</taxon>
    </lineage>
</organism>
<evidence type="ECO:0008006" key="3">
    <source>
        <dbReference type="Google" id="ProtNLM"/>
    </source>
</evidence>
<evidence type="ECO:0000256" key="1">
    <source>
        <dbReference type="SAM" id="MobiDB-lite"/>
    </source>
</evidence>
<accession>A0A6C0AGC6</accession>
<sequence length="148" mass="17448">METNTTIINKDNVLNIGQIKSMLDEIDMMTIEEHHNIINILKKHDISYMENDNGIFLKLNQLSIEIIFEIYKYVEDVRNTKNNLETAIRSVEYKPTIDTESNDTQTINQESNIQLEDWKKAIIEKMRNDSKVTRNKKRKSTQKNSNNE</sequence>
<dbReference type="EMBL" id="MN740605">
    <property type="protein sequence ID" value="QHS78818.1"/>
    <property type="molecule type" value="Genomic_DNA"/>
</dbReference>
<protein>
    <recommendedName>
        <fullName evidence="3">NET domain-containing protein</fullName>
    </recommendedName>
</protein>
<reference evidence="2" key="1">
    <citation type="journal article" date="2020" name="Nature">
        <title>Giant virus diversity and host interactions through global metagenomics.</title>
        <authorList>
            <person name="Schulz F."/>
            <person name="Roux S."/>
            <person name="Paez-Espino D."/>
            <person name="Jungbluth S."/>
            <person name="Walsh D.A."/>
            <person name="Denef V.J."/>
            <person name="McMahon K.D."/>
            <person name="Konstantinidis K.T."/>
            <person name="Eloe-Fadrosh E.A."/>
            <person name="Kyrpides N.C."/>
            <person name="Woyke T."/>
        </authorList>
    </citation>
    <scope>NUCLEOTIDE SEQUENCE</scope>
    <source>
        <strain evidence="2">GVMAG-S-1024976-23</strain>
    </source>
</reference>
<evidence type="ECO:0000313" key="2">
    <source>
        <dbReference type="EMBL" id="QHS78818.1"/>
    </source>
</evidence>
<name>A0A6C0AGC6_9ZZZZ</name>
<feature type="region of interest" description="Disordered" evidence="1">
    <location>
        <begin position="126"/>
        <end position="148"/>
    </location>
</feature>
<dbReference type="AlphaFoldDB" id="A0A6C0AGC6"/>